<feature type="compositionally biased region" description="Low complexity" evidence="1">
    <location>
        <begin position="96"/>
        <end position="124"/>
    </location>
</feature>
<evidence type="ECO:0000256" key="1">
    <source>
        <dbReference type="SAM" id="MobiDB-lite"/>
    </source>
</evidence>
<dbReference type="EMBL" id="RCMK01000049">
    <property type="protein sequence ID" value="KAG2951635.1"/>
    <property type="molecule type" value="Genomic_DNA"/>
</dbReference>
<dbReference type="VEuPathDB" id="FungiDB:PC110_g23438"/>
<name>A0A8T1EIP2_9STRA</name>
<dbReference type="Proteomes" id="UP000736787">
    <property type="component" value="Unassembled WGS sequence"/>
</dbReference>
<feature type="region of interest" description="Disordered" evidence="1">
    <location>
        <begin position="1"/>
        <end position="22"/>
    </location>
</feature>
<feature type="region of interest" description="Disordered" evidence="1">
    <location>
        <begin position="91"/>
        <end position="128"/>
    </location>
</feature>
<evidence type="ECO:0000313" key="3">
    <source>
        <dbReference type="Proteomes" id="UP000736787"/>
    </source>
</evidence>
<organism evidence="2 3">
    <name type="scientific">Phytophthora cactorum</name>
    <dbReference type="NCBI Taxonomy" id="29920"/>
    <lineage>
        <taxon>Eukaryota</taxon>
        <taxon>Sar</taxon>
        <taxon>Stramenopiles</taxon>
        <taxon>Oomycota</taxon>
        <taxon>Peronosporomycetes</taxon>
        <taxon>Peronosporales</taxon>
        <taxon>Peronosporaceae</taxon>
        <taxon>Phytophthora</taxon>
    </lineage>
</organism>
<proteinExistence type="predicted"/>
<reference evidence="2" key="1">
    <citation type="submission" date="2018-10" db="EMBL/GenBank/DDBJ databases">
        <title>Effector identification in a new, highly contiguous assembly of the strawberry crown rot pathogen Phytophthora cactorum.</title>
        <authorList>
            <person name="Armitage A.D."/>
            <person name="Nellist C.F."/>
            <person name="Bates H."/>
            <person name="Vickerstaff R.J."/>
            <person name="Harrison R.J."/>
        </authorList>
    </citation>
    <scope>NUCLEOTIDE SEQUENCE</scope>
    <source>
        <strain evidence="2">4040</strain>
    </source>
</reference>
<evidence type="ECO:0000313" key="2">
    <source>
        <dbReference type="EMBL" id="KAG2951635.1"/>
    </source>
</evidence>
<gene>
    <name evidence="2" type="ORF">PC117_g3444</name>
</gene>
<comment type="caution">
    <text evidence="2">The sequence shown here is derived from an EMBL/GenBank/DDBJ whole genome shotgun (WGS) entry which is preliminary data.</text>
</comment>
<accession>A0A8T1EIP2</accession>
<dbReference type="AlphaFoldDB" id="A0A8T1EIP2"/>
<sequence>MGRNQGFERQQFADTGLPKRGNRSQFVCKHCLAAYSDPTRTNAPPEPKVIAARDTNYTSHLKRCKYYQEAVDRGDVTPPQVQTILKHFLKQSATNSAPSSAPSSAPMFGQRSASRFSEEVSSASSDKRQRGIREYFNNVFSMEEQEEFERLLIQLQADNCLPDRFIEKLSTRRL</sequence>
<protein>
    <submittedName>
        <fullName evidence="2">Uncharacterized protein</fullName>
    </submittedName>
</protein>